<dbReference type="AlphaFoldDB" id="A0A834TX84"/>
<gene>
    <name evidence="1" type="ORF">G2W53_019585</name>
</gene>
<accession>A0A834TX84</accession>
<keyword evidence="2" id="KW-1185">Reference proteome</keyword>
<dbReference type="EMBL" id="JAAIUW010000006">
    <property type="protein sequence ID" value="KAF7828421.1"/>
    <property type="molecule type" value="Genomic_DNA"/>
</dbReference>
<evidence type="ECO:0000313" key="1">
    <source>
        <dbReference type="EMBL" id="KAF7828421.1"/>
    </source>
</evidence>
<dbReference type="Proteomes" id="UP000634136">
    <property type="component" value="Unassembled WGS sequence"/>
</dbReference>
<name>A0A834TX84_9FABA</name>
<proteinExistence type="predicted"/>
<evidence type="ECO:0000313" key="2">
    <source>
        <dbReference type="Proteomes" id="UP000634136"/>
    </source>
</evidence>
<reference evidence="1" key="1">
    <citation type="submission" date="2020-09" db="EMBL/GenBank/DDBJ databases">
        <title>Genome-Enabled Discovery of Anthraquinone Biosynthesis in Senna tora.</title>
        <authorList>
            <person name="Kang S.-H."/>
            <person name="Pandey R.P."/>
            <person name="Lee C.-M."/>
            <person name="Sim J.-S."/>
            <person name="Jeong J.-T."/>
            <person name="Choi B.-S."/>
            <person name="Jung M."/>
            <person name="Ginzburg D."/>
            <person name="Zhao K."/>
            <person name="Won S.Y."/>
            <person name="Oh T.-J."/>
            <person name="Yu Y."/>
            <person name="Kim N.-H."/>
            <person name="Lee O.R."/>
            <person name="Lee T.-H."/>
            <person name="Bashyal P."/>
            <person name="Kim T.-S."/>
            <person name="Lee W.-H."/>
            <person name="Kawkins C."/>
            <person name="Kim C.-K."/>
            <person name="Kim J.S."/>
            <person name="Ahn B.O."/>
            <person name="Rhee S.Y."/>
            <person name="Sohng J.K."/>
        </authorList>
    </citation>
    <scope>NUCLEOTIDE SEQUENCE</scope>
    <source>
        <tissue evidence="1">Leaf</tissue>
    </source>
</reference>
<comment type="caution">
    <text evidence="1">The sequence shown here is derived from an EMBL/GenBank/DDBJ whole genome shotgun (WGS) entry which is preliminary data.</text>
</comment>
<organism evidence="1 2">
    <name type="scientific">Senna tora</name>
    <dbReference type="NCBI Taxonomy" id="362788"/>
    <lineage>
        <taxon>Eukaryota</taxon>
        <taxon>Viridiplantae</taxon>
        <taxon>Streptophyta</taxon>
        <taxon>Embryophyta</taxon>
        <taxon>Tracheophyta</taxon>
        <taxon>Spermatophyta</taxon>
        <taxon>Magnoliopsida</taxon>
        <taxon>eudicotyledons</taxon>
        <taxon>Gunneridae</taxon>
        <taxon>Pentapetalae</taxon>
        <taxon>rosids</taxon>
        <taxon>fabids</taxon>
        <taxon>Fabales</taxon>
        <taxon>Fabaceae</taxon>
        <taxon>Caesalpinioideae</taxon>
        <taxon>Cassia clade</taxon>
        <taxon>Senna</taxon>
    </lineage>
</organism>
<sequence>MQEDEGAEADFQKPQILNVYLAIVYPPKGLSEIASRRIGLNIWWDQEEP</sequence>
<protein>
    <submittedName>
        <fullName evidence="1">Uncharacterized protein</fullName>
    </submittedName>
</protein>